<keyword evidence="2" id="KW-1185">Reference proteome</keyword>
<evidence type="ECO:0000313" key="1">
    <source>
        <dbReference type="EMBL" id="KAJ8641703.1"/>
    </source>
</evidence>
<protein>
    <submittedName>
        <fullName evidence="1">Uncharacterized protein</fullName>
    </submittedName>
</protein>
<evidence type="ECO:0000313" key="2">
    <source>
        <dbReference type="Proteomes" id="UP001234297"/>
    </source>
</evidence>
<proteinExistence type="predicted"/>
<comment type="caution">
    <text evidence="1">The sequence shown here is derived from an EMBL/GenBank/DDBJ whole genome shotgun (WGS) entry which is preliminary data.</text>
</comment>
<accession>A0ACC2M8H6</accession>
<dbReference type="Proteomes" id="UP001234297">
    <property type="component" value="Chromosome 5"/>
</dbReference>
<sequence>MVGGGSKQDSDEFEMLLGEIPKATYENSDRGDSGPSVMLPNLEAISTEKEARKSTSFCAFTNFDHPPQAASQGSNTTVHNGSAFKRNDITKASDSLFDQKLQNKGNLDGGKTGVKSDFITVFGKYASNLPDDQSLTSAFEQLSFKDDKGCAAAGPTLTGSVKIKTLPICPNLSQRQCPNGLKKSLSGLDPVSMTLHSSPNGMGLVDQALELEKFKGELNQRSMSCPPIRSLLDNLEPQQRLPAYSGAIGAMPFAPGMHGYQMLPNSPAPELEFSASAFQQPYYLDAQSSPYIQTQTLNRFHVGREQQMERESLGRMYPQYLQQLQNQGSASHPIQANSNVSMELISRKPRQQMHFETPTPISHQLKQANGSSHCTHHSDLMLMGGSGCCHSQEFCGSRKTYRFAHGERQTSASGFTSPPLSVTDFQGVQVFDRRAKHIFPEKFLTRNSLKAIAPNFIDEFELLNHVNSKGQVFSNGHSHSPFQLDDQSSGVSSPDNADFRYTLRLQLEKYNSVDEVVGRIYLLAKDQHGCRFLQRKVIEGTSEDVHKIIIEIIDHIVELMTNPFGNYLVQKLLELCNEDQRMHIIRAVTRKAGELVRVSCDMHGTRAVQKIIETIKTPEQISLVVSSLKHGIVELIKDMNGNHVAQRCLQYLIPKYRKFLFDAAAAHCIELATDRHGCCVLQKCLQNSDGEQKQMLMSEITSNALLLSQDPFGNYVVQNIIDQGVPWATENVLNQLDGNYGYLSMQKYSSNVVEKCLKFAGEEHRARIIQELIHHPHLEHILQDPYGNYVVQSALAESKGTLHAALVQAISPHLPALRNSPYGKKILSRNSLKK</sequence>
<gene>
    <name evidence="1" type="ORF">MRB53_018397</name>
</gene>
<reference evidence="1 2" key="1">
    <citation type="journal article" date="2022" name="Hortic Res">
        <title>A haplotype resolved chromosomal level avocado genome allows analysis of novel avocado genes.</title>
        <authorList>
            <person name="Nath O."/>
            <person name="Fletcher S.J."/>
            <person name="Hayward A."/>
            <person name="Shaw L.M."/>
            <person name="Masouleh A.K."/>
            <person name="Furtado A."/>
            <person name="Henry R.J."/>
            <person name="Mitter N."/>
        </authorList>
    </citation>
    <scope>NUCLEOTIDE SEQUENCE [LARGE SCALE GENOMIC DNA]</scope>
    <source>
        <strain evidence="2">cv. Hass</strain>
    </source>
</reference>
<organism evidence="1 2">
    <name type="scientific">Persea americana</name>
    <name type="common">Avocado</name>
    <dbReference type="NCBI Taxonomy" id="3435"/>
    <lineage>
        <taxon>Eukaryota</taxon>
        <taxon>Viridiplantae</taxon>
        <taxon>Streptophyta</taxon>
        <taxon>Embryophyta</taxon>
        <taxon>Tracheophyta</taxon>
        <taxon>Spermatophyta</taxon>
        <taxon>Magnoliopsida</taxon>
        <taxon>Magnoliidae</taxon>
        <taxon>Laurales</taxon>
        <taxon>Lauraceae</taxon>
        <taxon>Persea</taxon>
    </lineage>
</organism>
<name>A0ACC2M8H6_PERAE</name>
<dbReference type="EMBL" id="CM056813">
    <property type="protein sequence ID" value="KAJ8641703.1"/>
    <property type="molecule type" value="Genomic_DNA"/>
</dbReference>